<dbReference type="Gene3D" id="3.40.50.300">
    <property type="entry name" value="P-loop containing nucleotide triphosphate hydrolases"/>
    <property type="match status" value="1"/>
</dbReference>
<dbReference type="SUPFAM" id="SSF52540">
    <property type="entry name" value="P-loop containing nucleoside triphosphate hydrolases"/>
    <property type="match status" value="1"/>
</dbReference>
<feature type="region of interest" description="Disordered" evidence="1">
    <location>
        <begin position="61"/>
        <end position="80"/>
    </location>
</feature>
<dbReference type="CDD" id="cd01673">
    <property type="entry name" value="dNK"/>
    <property type="match status" value="1"/>
</dbReference>
<evidence type="ECO:0000313" key="3">
    <source>
        <dbReference type="EMBL" id="CAG5124124.1"/>
    </source>
</evidence>
<dbReference type="Pfam" id="PF01712">
    <property type="entry name" value="dNK"/>
    <property type="match status" value="1"/>
</dbReference>
<organism evidence="3 4">
    <name type="scientific">Candidula unifasciata</name>
    <dbReference type="NCBI Taxonomy" id="100452"/>
    <lineage>
        <taxon>Eukaryota</taxon>
        <taxon>Metazoa</taxon>
        <taxon>Spiralia</taxon>
        <taxon>Lophotrochozoa</taxon>
        <taxon>Mollusca</taxon>
        <taxon>Gastropoda</taxon>
        <taxon>Heterobranchia</taxon>
        <taxon>Euthyneura</taxon>
        <taxon>Panpulmonata</taxon>
        <taxon>Eupulmonata</taxon>
        <taxon>Stylommatophora</taxon>
        <taxon>Helicina</taxon>
        <taxon>Helicoidea</taxon>
        <taxon>Geomitridae</taxon>
        <taxon>Candidula</taxon>
    </lineage>
</organism>
<gene>
    <name evidence="3" type="ORF">CUNI_LOCUS9682</name>
</gene>
<reference evidence="3" key="1">
    <citation type="submission" date="2021-04" db="EMBL/GenBank/DDBJ databases">
        <authorList>
            <consortium name="Molecular Ecology Group"/>
        </authorList>
    </citation>
    <scope>NUCLEOTIDE SEQUENCE</scope>
</reference>
<proteinExistence type="predicted"/>
<dbReference type="FunFam" id="3.40.50.300:FF:001571">
    <property type="entry name" value="Deoxynucleoside kinase"/>
    <property type="match status" value="1"/>
</dbReference>
<keyword evidence="4" id="KW-1185">Reference proteome</keyword>
<comment type="caution">
    <text evidence="3">The sequence shown here is derived from an EMBL/GenBank/DDBJ whole genome shotgun (WGS) entry which is preliminary data.</text>
</comment>
<dbReference type="Proteomes" id="UP000678393">
    <property type="component" value="Unassembled WGS sequence"/>
</dbReference>
<dbReference type="AlphaFoldDB" id="A0A8S3Z3U7"/>
<protein>
    <recommendedName>
        <fullName evidence="2">Deoxynucleoside kinase domain-containing protein</fullName>
    </recommendedName>
</protein>
<dbReference type="EMBL" id="CAJHNH020001702">
    <property type="protein sequence ID" value="CAG5124124.1"/>
    <property type="molecule type" value="Genomic_DNA"/>
</dbReference>
<dbReference type="InterPro" id="IPR027417">
    <property type="entry name" value="P-loop_NTPase"/>
</dbReference>
<evidence type="ECO:0000313" key="4">
    <source>
        <dbReference type="Proteomes" id="UP000678393"/>
    </source>
</evidence>
<feature type="domain" description="Deoxynucleoside kinase" evidence="2">
    <location>
        <begin position="89"/>
        <end position="289"/>
    </location>
</feature>
<evidence type="ECO:0000259" key="2">
    <source>
        <dbReference type="Pfam" id="PF01712"/>
    </source>
</evidence>
<sequence>MKSHLNIPDTCNPFTVCWPTMPLNSKTLALARKLSQHFPKFLVCQQNCHFDSRSVSSLSSRIRKRIKSNEQSDHSSEMEAATRTPRFVVSIEGNIGSGKTEMLNYYQKTQNCEIVPEPVEKWRNIQGYNALELMYENPERWGMALQTYIQLTMLQLHKLPQEKPVRLIERSIFSAKYCFVENLFRSGKMPEIEYLILTEWFEWIIKTQNIQLDLIVYLRTDPELLHERIMRRCRPEEKCIPLDYLKTLHQLHEDWLLHKKFPCPAEVLVIDGNSALEKMPESYEQHRNKIVNPLTY</sequence>
<dbReference type="PANTHER" id="PTHR10513">
    <property type="entry name" value="DEOXYNUCLEOSIDE KINASE"/>
    <property type="match status" value="1"/>
</dbReference>
<accession>A0A8S3Z3U7</accession>
<dbReference type="GO" id="GO:0005739">
    <property type="term" value="C:mitochondrion"/>
    <property type="evidence" value="ECO:0007669"/>
    <property type="project" value="TreeGrafter"/>
</dbReference>
<dbReference type="InterPro" id="IPR031314">
    <property type="entry name" value="DNK_dom"/>
</dbReference>
<name>A0A8S3Z3U7_9EUPU</name>
<dbReference type="OrthoDB" id="567086at2759"/>
<evidence type="ECO:0000256" key="1">
    <source>
        <dbReference type="SAM" id="MobiDB-lite"/>
    </source>
</evidence>
<feature type="compositionally biased region" description="Basic and acidic residues" evidence="1">
    <location>
        <begin position="67"/>
        <end position="77"/>
    </location>
</feature>
<dbReference type="InterPro" id="IPR050566">
    <property type="entry name" value="Deoxyribonucleoside_kinase"/>
</dbReference>
<dbReference type="GO" id="GO:0019136">
    <property type="term" value="F:deoxynucleoside kinase activity"/>
    <property type="evidence" value="ECO:0007669"/>
    <property type="project" value="TreeGrafter"/>
</dbReference>
<dbReference type="PANTHER" id="PTHR10513:SF24">
    <property type="entry name" value="THYMIDINE KINASE 2, MITOCHONDRIAL"/>
    <property type="match status" value="1"/>
</dbReference>